<reference evidence="1 2" key="1">
    <citation type="submission" date="2022-06" db="EMBL/GenBank/DDBJ databases">
        <title>Roseomonas CN29.</title>
        <authorList>
            <person name="Cheng Y."/>
            <person name="He X."/>
        </authorList>
    </citation>
    <scope>NUCLEOTIDE SEQUENCE [LARGE SCALE GENOMIC DNA]</scope>
    <source>
        <strain evidence="1 2">CN29</strain>
    </source>
</reference>
<dbReference type="RefSeq" id="WP_257717688.1">
    <property type="nucleotide sequence ID" value="NZ_JANJOU010000018.1"/>
</dbReference>
<dbReference type="Proteomes" id="UP001524642">
    <property type="component" value="Unassembled WGS sequence"/>
</dbReference>
<gene>
    <name evidence="1" type="ORF">NRP21_18365</name>
</gene>
<comment type="caution">
    <text evidence="1">The sequence shown here is derived from an EMBL/GenBank/DDBJ whole genome shotgun (WGS) entry which is preliminary data.</text>
</comment>
<accession>A0ABT1X7D9</accession>
<evidence type="ECO:0000313" key="1">
    <source>
        <dbReference type="EMBL" id="MCR0984023.1"/>
    </source>
</evidence>
<keyword evidence="2" id="KW-1185">Reference proteome</keyword>
<organism evidence="1 2">
    <name type="scientific">Roseomonas populi</name>
    <dbReference type="NCBI Taxonomy" id="3121582"/>
    <lineage>
        <taxon>Bacteria</taxon>
        <taxon>Pseudomonadati</taxon>
        <taxon>Pseudomonadota</taxon>
        <taxon>Alphaproteobacteria</taxon>
        <taxon>Acetobacterales</taxon>
        <taxon>Roseomonadaceae</taxon>
        <taxon>Roseomonas</taxon>
    </lineage>
</organism>
<proteinExistence type="predicted"/>
<name>A0ABT1X7D9_9PROT</name>
<evidence type="ECO:0000313" key="2">
    <source>
        <dbReference type="Proteomes" id="UP001524642"/>
    </source>
</evidence>
<protein>
    <submittedName>
        <fullName evidence="1">Uncharacterized protein</fullName>
    </submittedName>
</protein>
<sequence length="183" mass="19338">MTEAKDGKAIKVNRAPVLTLWAAVVAERLGHDRDAAITLGRAVAGSSARVKAKAIGIAEDAHEAGDLRDEARKQGQSKQRPKAVHLLGRDVPVVEEKGALRALDHDKAASPKAAAGYVERALGKDLAAVRQAMEALAGSMEPEELNRIGFRLYEHFRPEVPAGAKGWGAKGVLDLGKIRSAGG</sequence>
<dbReference type="EMBL" id="JANJOU010000018">
    <property type="protein sequence ID" value="MCR0984023.1"/>
    <property type="molecule type" value="Genomic_DNA"/>
</dbReference>